<protein>
    <submittedName>
        <fullName evidence="2">Uncharacterized protein</fullName>
    </submittedName>
</protein>
<dbReference type="Proteomes" id="UP000694380">
    <property type="component" value="Unplaced"/>
</dbReference>
<feature type="region of interest" description="Disordered" evidence="1">
    <location>
        <begin position="1"/>
        <end position="107"/>
    </location>
</feature>
<feature type="compositionally biased region" description="Basic and acidic residues" evidence="1">
    <location>
        <begin position="67"/>
        <end position="107"/>
    </location>
</feature>
<keyword evidence="3" id="KW-1185">Reference proteome</keyword>
<evidence type="ECO:0000313" key="3">
    <source>
        <dbReference type="Proteomes" id="UP000694380"/>
    </source>
</evidence>
<evidence type="ECO:0000313" key="2">
    <source>
        <dbReference type="Ensembl" id="ENSCPBP00000005559.1"/>
    </source>
</evidence>
<accession>A0A8C3FA53</accession>
<reference evidence="2" key="1">
    <citation type="submission" date="2025-08" db="UniProtKB">
        <authorList>
            <consortium name="Ensembl"/>
        </authorList>
    </citation>
    <scope>IDENTIFICATION</scope>
</reference>
<proteinExistence type="predicted"/>
<evidence type="ECO:0000256" key="1">
    <source>
        <dbReference type="SAM" id="MobiDB-lite"/>
    </source>
</evidence>
<dbReference type="Ensembl" id="ENSCPBT00000006755.1">
    <property type="protein sequence ID" value="ENSCPBP00000005559.1"/>
    <property type="gene ID" value="ENSCPBG00000004447.1"/>
</dbReference>
<sequence length="107" mass="12335">PVSAGSGQPAAEGFPRPLLPMPRGRVGRSPANTEGAVTPPASRGPSRRSPPASRGPSRRRSASVERNWLEWEKELKLRELEDRERQRQHEREEKERQRQENERQRQH</sequence>
<reference evidence="2" key="2">
    <citation type="submission" date="2025-09" db="UniProtKB">
        <authorList>
            <consortium name="Ensembl"/>
        </authorList>
    </citation>
    <scope>IDENTIFICATION</scope>
</reference>
<name>A0A8C3FA53_CHRPI</name>
<organism evidence="2 3">
    <name type="scientific">Chrysemys picta bellii</name>
    <name type="common">Western painted turtle</name>
    <name type="synonym">Emys bellii</name>
    <dbReference type="NCBI Taxonomy" id="8478"/>
    <lineage>
        <taxon>Eukaryota</taxon>
        <taxon>Metazoa</taxon>
        <taxon>Chordata</taxon>
        <taxon>Craniata</taxon>
        <taxon>Vertebrata</taxon>
        <taxon>Euteleostomi</taxon>
        <taxon>Archelosauria</taxon>
        <taxon>Testudinata</taxon>
        <taxon>Testudines</taxon>
        <taxon>Cryptodira</taxon>
        <taxon>Durocryptodira</taxon>
        <taxon>Testudinoidea</taxon>
        <taxon>Emydidae</taxon>
        <taxon>Chrysemys</taxon>
    </lineage>
</organism>
<feature type="compositionally biased region" description="Low complexity" evidence="1">
    <location>
        <begin position="39"/>
        <end position="55"/>
    </location>
</feature>
<dbReference type="AlphaFoldDB" id="A0A8C3FA53"/>